<evidence type="ECO:0000313" key="17">
    <source>
        <dbReference type="Proteomes" id="UP000276295"/>
    </source>
</evidence>
<accession>A0A3A5JY38</accession>
<dbReference type="RefSeq" id="WP_120063626.1">
    <property type="nucleotide sequence ID" value="NZ_QZWH01000006.1"/>
</dbReference>
<evidence type="ECO:0000256" key="13">
    <source>
        <dbReference type="ARBA" id="ARBA00030934"/>
    </source>
</evidence>
<comment type="caution">
    <text evidence="16">The sequence shown here is derived from an EMBL/GenBank/DDBJ whole genome shotgun (WGS) entry which is preliminary data.</text>
</comment>
<evidence type="ECO:0000256" key="12">
    <source>
        <dbReference type="ARBA" id="ARBA00023136"/>
    </source>
</evidence>
<evidence type="ECO:0000256" key="3">
    <source>
        <dbReference type="ARBA" id="ARBA00017053"/>
    </source>
</evidence>
<dbReference type="InterPro" id="IPR003457">
    <property type="entry name" value="Transprt_MerT"/>
</dbReference>
<dbReference type="OrthoDB" id="6497167at2"/>
<dbReference type="GO" id="GO:0046872">
    <property type="term" value="F:metal ion binding"/>
    <property type="evidence" value="ECO:0007669"/>
    <property type="project" value="UniProtKB-KW"/>
</dbReference>
<evidence type="ECO:0000256" key="5">
    <source>
        <dbReference type="ARBA" id="ARBA00022466"/>
    </source>
</evidence>
<evidence type="ECO:0000256" key="4">
    <source>
        <dbReference type="ARBA" id="ARBA00022448"/>
    </source>
</evidence>
<evidence type="ECO:0000256" key="6">
    <source>
        <dbReference type="ARBA" id="ARBA00022475"/>
    </source>
</evidence>
<dbReference type="GO" id="GO:0005886">
    <property type="term" value="C:plasma membrane"/>
    <property type="evidence" value="ECO:0007669"/>
    <property type="project" value="UniProtKB-SubCell"/>
</dbReference>
<evidence type="ECO:0000256" key="1">
    <source>
        <dbReference type="ARBA" id="ARBA00004429"/>
    </source>
</evidence>
<keyword evidence="9" id="KW-0479">Metal-binding</keyword>
<feature type="transmembrane region" description="Helical" evidence="15">
    <location>
        <begin position="53"/>
        <end position="72"/>
    </location>
</feature>
<keyword evidence="11 15" id="KW-1133">Transmembrane helix</keyword>
<evidence type="ECO:0000256" key="7">
    <source>
        <dbReference type="ARBA" id="ARBA00022519"/>
    </source>
</evidence>
<dbReference type="AlphaFoldDB" id="A0A3A5JY38"/>
<keyword evidence="17" id="KW-1185">Reference proteome</keyword>
<evidence type="ECO:0000313" key="16">
    <source>
        <dbReference type="EMBL" id="RJT27065.1"/>
    </source>
</evidence>
<comment type="subcellular location">
    <subcellularLocation>
        <location evidence="1">Cell inner membrane</location>
        <topology evidence="1">Multi-pass membrane protein</topology>
    </subcellularLocation>
</comment>
<keyword evidence="8 15" id="KW-0812">Transmembrane</keyword>
<evidence type="ECO:0000256" key="14">
    <source>
        <dbReference type="ARBA" id="ARBA00045720"/>
    </source>
</evidence>
<organism evidence="16 17">
    <name type="scientific">Buttiauxella izardii</name>
    <dbReference type="NCBI Taxonomy" id="82991"/>
    <lineage>
        <taxon>Bacteria</taxon>
        <taxon>Pseudomonadati</taxon>
        <taxon>Pseudomonadota</taxon>
        <taxon>Gammaproteobacteria</taxon>
        <taxon>Enterobacterales</taxon>
        <taxon>Enterobacteriaceae</taxon>
        <taxon>Buttiauxella</taxon>
    </lineage>
</organism>
<evidence type="ECO:0000256" key="8">
    <source>
        <dbReference type="ARBA" id="ARBA00022692"/>
    </source>
</evidence>
<dbReference type="Proteomes" id="UP000276295">
    <property type="component" value="Unassembled WGS sequence"/>
</dbReference>
<evidence type="ECO:0000256" key="11">
    <source>
        <dbReference type="ARBA" id="ARBA00022989"/>
    </source>
</evidence>
<name>A0A3A5JY38_9ENTR</name>
<keyword evidence="6" id="KW-1003">Cell membrane</keyword>
<gene>
    <name evidence="16" type="ORF">D6029_04595</name>
</gene>
<dbReference type="EMBL" id="QZWH01000006">
    <property type="protein sequence ID" value="RJT27065.1"/>
    <property type="molecule type" value="Genomic_DNA"/>
</dbReference>
<keyword evidence="7" id="KW-0997">Cell inner membrane</keyword>
<proteinExistence type="inferred from homology"/>
<keyword evidence="12 15" id="KW-0472">Membrane</keyword>
<dbReference type="Pfam" id="PF02411">
    <property type="entry name" value="MerT"/>
    <property type="match status" value="1"/>
</dbReference>
<evidence type="ECO:0000256" key="10">
    <source>
        <dbReference type="ARBA" id="ARBA00022914"/>
    </source>
</evidence>
<keyword evidence="5" id="KW-0475">Mercuric resistance</keyword>
<comment type="similarity">
    <text evidence="2">Belongs to the MerT family.</text>
</comment>
<evidence type="ECO:0000256" key="9">
    <source>
        <dbReference type="ARBA" id="ARBA00022723"/>
    </source>
</evidence>
<comment type="function">
    <text evidence="14">Involved in mercury resistance. Probably transfers a mercuric ion from the periplasmic Hg(2+)-binding protein MerP to the cytoplasmic mercuric reductase MerA.</text>
</comment>
<keyword evidence="10" id="KW-0476">Mercury</keyword>
<evidence type="ECO:0000256" key="15">
    <source>
        <dbReference type="SAM" id="Phobius"/>
    </source>
</evidence>
<protein>
    <recommendedName>
        <fullName evidence="3">Mercuric transport protein MerT</fullName>
    </recommendedName>
    <alternativeName>
        <fullName evidence="13">Mercury ion transport protein</fullName>
    </alternativeName>
</protein>
<sequence length="120" mass="12983">MTMSAPNSIKGGVATVLAALVAAGASTLCCIGPLLYLVFGISAAGLTGIPTLPWLQIPMVIIALGLMARGFWRLYLSPKPVCTSVVSRRMLVCLYWLSVPLILFLISYPYVLPWIWEALE</sequence>
<keyword evidence="4" id="KW-0813">Transport</keyword>
<reference evidence="16 17" key="1">
    <citation type="submission" date="2018-09" db="EMBL/GenBank/DDBJ databases">
        <title>Draft genome sequence of Buttiauxella izardii CCUG 35510T.</title>
        <authorList>
            <person name="Salva-Serra F."/>
            <person name="Marathe N."/>
            <person name="Moore E."/>
            <person name="Stadler-Svensson L."/>
            <person name="Engstrom-Jakobsson H."/>
        </authorList>
    </citation>
    <scope>NUCLEOTIDE SEQUENCE [LARGE SCALE GENOMIC DNA]</scope>
    <source>
        <strain evidence="16 17">CCUG 35510</strain>
    </source>
</reference>
<dbReference type="GO" id="GO:0015097">
    <property type="term" value="F:mercury ion transmembrane transporter activity"/>
    <property type="evidence" value="ECO:0007669"/>
    <property type="project" value="InterPro"/>
</dbReference>
<feature type="transmembrane region" description="Helical" evidence="15">
    <location>
        <begin position="93"/>
        <end position="116"/>
    </location>
</feature>
<evidence type="ECO:0000256" key="2">
    <source>
        <dbReference type="ARBA" id="ARBA00008224"/>
    </source>
</evidence>